<comment type="caution">
    <text evidence="6">The sequence shown here is derived from an EMBL/GenBank/DDBJ whole genome shotgun (WGS) entry which is preliminary data.</text>
</comment>
<dbReference type="InterPro" id="IPR017911">
    <property type="entry name" value="MacB-like_ATP-bd"/>
</dbReference>
<dbReference type="EMBL" id="QLTW01000150">
    <property type="protein sequence ID" value="MBT9145705.1"/>
    <property type="molecule type" value="Genomic_DNA"/>
</dbReference>
<dbReference type="Proteomes" id="UP000811545">
    <property type="component" value="Unassembled WGS sequence"/>
</dbReference>
<dbReference type="Pfam" id="PF00005">
    <property type="entry name" value="ABC_tran"/>
    <property type="match status" value="1"/>
</dbReference>
<evidence type="ECO:0000256" key="3">
    <source>
        <dbReference type="ARBA" id="ARBA00022741"/>
    </source>
</evidence>
<dbReference type="Gene3D" id="3.40.50.300">
    <property type="entry name" value="P-loop containing nucleotide triphosphate hydrolases"/>
    <property type="match status" value="1"/>
</dbReference>
<dbReference type="FunFam" id="3.40.50.300:FF:000032">
    <property type="entry name" value="Export ABC transporter ATP-binding protein"/>
    <property type="match status" value="1"/>
</dbReference>
<dbReference type="GO" id="GO:0016887">
    <property type="term" value="F:ATP hydrolysis activity"/>
    <property type="evidence" value="ECO:0007669"/>
    <property type="project" value="InterPro"/>
</dbReference>
<evidence type="ECO:0000313" key="7">
    <source>
        <dbReference type="Proteomes" id="UP000811545"/>
    </source>
</evidence>
<dbReference type="GO" id="GO:0022857">
    <property type="term" value="F:transmembrane transporter activity"/>
    <property type="evidence" value="ECO:0007669"/>
    <property type="project" value="UniProtKB-ARBA"/>
</dbReference>
<dbReference type="PROSITE" id="PS50893">
    <property type="entry name" value="ABC_TRANSPORTER_2"/>
    <property type="match status" value="1"/>
</dbReference>
<gene>
    <name evidence="6" type="primary">yknY</name>
    <name evidence="6" type="ORF">DDT42_01580</name>
</gene>
<dbReference type="InterPro" id="IPR003439">
    <property type="entry name" value="ABC_transporter-like_ATP-bd"/>
</dbReference>
<dbReference type="AlphaFoldDB" id="A0A9E2BJN6"/>
<protein>
    <submittedName>
        <fullName evidence="6">ABC transporter ATP-binding protein YknY</fullName>
        <ecNumber evidence="6">3.6.3.-</ecNumber>
    </submittedName>
</protein>
<keyword evidence="3" id="KW-0547">Nucleotide-binding</keyword>
<dbReference type="EC" id="3.6.3.-" evidence="6"/>
<proteinExistence type="inferred from homology"/>
<dbReference type="CDD" id="cd03255">
    <property type="entry name" value="ABC_MJ0796_LolCDE_FtsE"/>
    <property type="match status" value="1"/>
</dbReference>
<keyword evidence="2" id="KW-0813">Transport</keyword>
<dbReference type="InterPro" id="IPR017871">
    <property type="entry name" value="ABC_transporter-like_CS"/>
</dbReference>
<keyword evidence="4 6" id="KW-0067">ATP-binding</keyword>
<dbReference type="InterPro" id="IPR003593">
    <property type="entry name" value="AAA+_ATPase"/>
</dbReference>
<dbReference type="PROSITE" id="PS00211">
    <property type="entry name" value="ABC_TRANSPORTER_1"/>
    <property type="match status" value="1"/>
</dbReference>
<dbReference type="GO" id="GO:0005524">
    <property type="term" value="F:ATP binding"/>
    <property type="evidence" value="ECO:0007669"/>
    <property type="project" value="UniProtKB-KW"/>
</dbReference>
<organism evidence="6 7">
    <name type="scientific">Psychracetigena formicireducens</name>
    <dbReference type="NCBI Taxonomy" id="2986056"/>
    <lineage>
        <taxon>Bacteria</taxon>
        <taxon>Bacillati</taxon>
        <taxon>Candidatus Lithacetigenota</taxon>
        <taxon>Candidatus Psychracetigena</taxon>
    </lineage>
</organism>
<dbReference type="PANTHER" id="PTHR42798:SF6">
    <property type="entry name" value="CELL DIVISION ATP-BINDING PROTEIN FTSE"/>
    <property type="match status" value="1"/>
</dbReference>
<sequence length="233" mass="25769">MIVMETKNLGKIYSFDSIKVTALNNVSIQINQGEIVGIMGPSGSGKSTLMNLVGCLDRPSQGEIWIAGSRVDNLNDNNLAIIRSKQVGFVFQNYNLLPRLKVIENVELPLIYQGVPSHLRRKKADEVLERIGLKERMHHKPSQISGGEQQRVALARALVTNPSFILADEPTGNLDSKTGKEIIKLLQDLNNGGVTVLLITHDRFVAEHTARVIHLKDGEVIENEALPNPIREV</sequence>
<dbReference type="InterPro" id="IPR027417">
    <property type="entry name" value="P-loop_NTPase"/>
</dbReference>
<name>A0A9E2BJN6_PSYF1</name>
<comment type="similarity">
    <text evidence="1">Belongs to the ABC transporter superfamily.</text>
</comment>
<dbReference type="SMART" id="SM00382">
    <property type="entry name" value="AAA"/>
    <property type="match status" value="1"/>
</dbReference>
<evidence type="ECO:0000256" key="1">
    <source>
        <dbReference type="ARBA" id="ARBA00005417"/>
    </source>
</evidence>
<dbReference type="PANTHER" id="PTHR42798">
    <property type="entry name" value="LIPOPROTEIN-RELEASING SYSTEM ATP-BINDING PROTEIN LOLD"/>
    <property type="match status" value="1"/>
</dbReference>
<evidence type="ECO:0000259" key="5">
    <source>
        <dbReference type="PROSITE" id="PS50893"/>
    </source>
</evidence>
<accession>A0A9E2BJN6</accession>
<dbReference type="GO" id="GO:0098796">
    <property type="term" value="C:membrane protein complex"/>
    <property type="evidence" value="ECO:0007669"/>
    <property type="project" value="UniProtKB-ARBA"/>
</dbReference>
<reference evidence="6 7" key="1">
    <citation type="journal article" date="2021" name="bioRxiv">
        <title>Unique metabolic strategies in Hadean analogues reveal hints for primordial physiology.</title>
        <authorList>
            <person name="Nobu M.K."/>
            <person name="Nakai R."/>
            <person name="Tamazawa S."/>
            <person name="Mori H."/>
            <person name="Toyoda A."/>
            <person name="Ijiri A."/>
            <person name="Suzuki S."/>
            <person name="Kurokawa K."/>
            <person name="Kamagata Y."/>
            <person name="Tamaki H."/>
        </authorList>
    </citation>
    <scope>NUCLEOTIDE SEQUENCE [LARGE SCALE GENOMIC DNA]</scope>
    <source>
        <strain evidence="6">BS525</strain>
    </source>
</reference>
<keyword evidence="6" id="KW-0378">Hydrolase</keyword>
<evidence type="ECO:0000256" key="4">
    <source>
        <dbReference type="ARBA" id="ARBA00022840"/>
    </source>
</evidence>
<evidence type="ECO:0000256" key="2">
    <source>
        <dbReference type="ARBA" id="ARBA00022448"/>
    </source>
</evidence>
<evidence type="ECO:0000313" key="6">
    <source>
        <dbReference type="EMBL" id="MBT9145705.1"/>
    </source>
</evidence>
<feature type="domain" description="ABC transporter" evidence="5">
    <location>
        <begin position="4"/>
        <end position="233"/>
    </location>
</feature>
<dbReference type="SUPFAM" id="SSF52540">
    <property type="entry name" value="P-loop containing nucleoside triphosphate hydrolases"/>
    <property type="match status" value="1"/>
</dbReference>